<evidence type="ECO:0000313" key="2">
    <source>
        <dbReference type="Proteomes" id="UP001055072"/>
    </source>
</evidence>
<comment type="caution">
    <text evidence="1">The sequence shown here is derived from an EMBL/GenBank/DDBJ whole genome shotgun (WGS) entry which is preliminary data.</text>
</comment>
<name>A0ACB8UAV1_9APHY</name>
<gene>
    <name evidence="1" type="ORF">BDY19DRAFT_885327</name>
</gene>
<accession>A0ACB8UAV1</accession>
<protein>
    <submittedName>
        <fullName evidence="1">Ribonuclease P 40kDa subunit-domain-containing protein</fullName>
    </submittedName>
</protein>
<proteinExistence type="predicted"/>
<feature type="non-terminal residue" evidence="1">
    <location>
        <position position="1"/>
    </location>
</feature>
<evidence type="ECO:0000313" key="1">
    <source>
        <dbReference type="EMBL" id="KAI0091522.1"/>
    </source>
</evidence>
<sequence length="142" mass="15997">EDWEEETSALFEWVGLANLGSQRLGVNDKPDPYIAVYEPPDGSKAGDLVHIQWKGFISRSFLHTVFRTITEDHSSPFVSVTGYAVLQSPVTYVGRNSKQQRIPGGESEDTWSLVLCREEKDGQRITHWVMGESIGKWDSRLG</sequence>
<reference evidence="1" key="1">
    <citation type="journal article" date="2021" name="Environ. Microbiol.">
        <title>Gene family expansions and transcriptome signatures uncover fungal adaptations to wood decay.</title>
        <authorList>
            <person name="Hage H."/>
            <person name="Miyauchi S."/>
            <person name="Viragh M."/>
            <person name="Drula E."/>
            <person name="Min B."/>
            <person name="Chaduli D."/>
            <person name="Navarro D."/>
            <person name="Favel A."/>
            <person name="Norest M."/>
            <person name="Lesage-Meessen L."/>
            <person name="Balint B."/>
            <person name="Merenyi Z."/>
            <person name="de Eugenio L."/>
            <person name="Morin E."/>
            <person name="Martinez A.T."/>
            <person name="Baldrian P."/>
            <person name="Stursova M."/>
            <person name="Martinez M.J."/>
            <person name="Novotny C."/>
            <person name="Magnuson J.K."/>
            <person name="Spatafora J.W."/>
            <person name="Maurice S."/>
            <person name="Pangilinan J."/>
            <person name="Andreopoulos W."/>
            <person name="LaButti K."/>
            <person name="Hundley H."/>
            <person name="Na H."/>
            <person name="Kuo A."/>
            <person name="Barry K."/>
            <person name="Lipzen A."/>
            <person name="Henrissat B."/>
            <person name="Riley R."/>
            <person name="Ahrendt S."/>
            <person name="Nagy L.G."/>
            <person name="Grigoriev I.V."/>
            <person name="Martin F."/>
            <person name="Rosso M.N."/>
        </authorList>
    </citation>
    <scope>NUCLEOTIDE SEQUENCE</scope>
    <source>
        <strain evidence="1">CBS 384.51</strain>
    </source>
</reference>
<dbReference type="EMBL" id="MU274905">
    <property type="protein sequence ID" value="KAI0091522.1"/>
    <property type="molecule type" value="Genomic_DNA"/>
</dbReference>
<keyword evidence="2" id="KW-1185">Reference proteome</keyword>
<organism evidence="1 2">
    <name type="scientific">Irpex rosettiformis</name>
    <dbReference type="NCBI Taxonomy" id="378272"/>
    <lineage>
        <taxon>Eukaryota</taxon>
        <taxon>Fungi</taxon>
        <taxon>Dikarya</taxon>
        <taxon>Basidiomycota</taxon>
        <taxon>Agaricomycotina</taxon>
        <taxon>Agaricomycetes</taxon>
        <taxon>Polyporales</taxon>
        <taxon>Irpicaceae</taxon>
        <taxon>Irpex</taxon>
    </lineage>
</organism>
<dbReference type="Proteomes" id="UP001055072">
    <property type="component" value="Unassembled WGS sequence"/>
</dbReference>